<dbReference type="CDD" id="cd10030">
    <property type="entry name" value="UDG-F4_TTUDGA_SPO1dp_like"/>
    <property type="match status" value="1"/>
</dbReference>
<dbReference type="InterPro" id="IPR051536">
    <property type="entry name" value="UDG_Type-4/5"/>
</dbReference>
<dbReference type="InterPro" id="IPR005122">
    <property type="entry name" value="Uracil-DNA_glycosylase-like"/>
</dbReference>
<evidence type="ECO:0000256" key="2">
    <source>
        <dbReference type="ARBA" id="ARBA00006521"/>
    </source>
</evidence>
<dbReference type="EC" id="3.2.2.27" evidence="3"/>
<dbReference type="PANTHER" id="PTHR33693:SF1">
    <property type="entry name" value="TYPE-4 URACIL-DNA GLYCOSYLASE"/>
    <property type="match status" value="1"/>
</dbReference>
<gene>
    <name evidence="13" type="ORF">EHO61_03405</name>
</gene>
<dbReference type="SMART" id="SM00987">
    <property type="entry name" value="UreE_C"/>
    <property type="match status" value="1"/>
</dbReference>
<dbReference type="GO" id="GO:0004844">
    <property type="term" value="F:uracil DNA N-glycosylase activity"/>
    <property type="evidence" value="ECO:0007669"/>
    <property type="project" value="UniProtKB-EC"/>
</dbReference>
<keyword evidence="10" id="KW-0411">Iron-sulfur</keyword>
<evidence type="ECO:0000256" key="8">
    <source>
        <dbReference type="ARBA" id="ARBA00022801"/>
    </source>
</evidence>
<comment type="similarity">
    <text evidence="2">Belongs to the uracil-DNA glycosylase (UDG) superfamily. Type 4 (UDGa) family.</text>
</comment>
<protein>
    <recommendedName>
        <fullName evidence="4">Type-4 uracil-DNA glycosylase</fullName>
        <ecNumber evidence="3">3.2.2.27</ecNumber>
    </recommendedName>
</protein>
<dbReference type="Gene3D" id="3.40.470.10">
    <property type="entry name" value="Uracil-DNA glycosylase-like domain"/>
    <property type="match status" value="1"/>
</dbReference>
<accession>A0A4R9GTP1</accession>
<evidence type="ECO:0000256" key="4">
    <source>
        <dbReference type="ARBA" id="ARBA00019403"/>
    </source>
</evidence>
<keyword evidence="7" id="KW-0227">DNA damage</keyword>
<evidence type="ECO:0000256" key="5">
    <source>
        <dbReference type="ARBA" id="ARBA00022485"/>
    </source>
</evidence>
<dbReference type="RefSeq" id="WP_135812214.1">
    <property type="nucleotide sequence ID" value="NZ_RQEV01000003.1"/>
</dbReference>
<dbReference type="SUPFAM" id="SSF52141">
    <property type="entry name" value="Uracil-DNA glycosylase-like"/>
    <property type="match status" value="1"/>
</dbReference>
<proteinExistence type="inferred from homology"/>
<evidence type="ECO:0000256" key="11">
    <source>
        <dbReference type="ARBA" id="ARBA00023204"/>
    </source>
</evidence>
<comment type="catalytic activity">
    <reaction evidence="1">
        <text>Hydrolyzes single-stranded DNA or mismatched double-stranded DNA and polynucleotides, releasing free uracil.</text>
        <dbReference type="EC" id="3.2.2.27"/>
    </reaction>
</comment>
<organism evidence="13 14">
    <name type="scientific">Leptospira fluminis</name>
    <dbReference type="NCBI Taxonomy" id="2484979"/>
    <lineage>
        <taxon>Bacteria</taxon>
        <taxon>Pseudomonadati</taxon>
        <taxon>Spirochaetota</taxon>
        <taxon>Spirochaetia</taxon>
        <taxon>Leptospirales</taxon>
        <taxon>Leptospiraceae</taxon>
        <taxon>Leptospira</taxon>
    </lineage>
</organism>
<dbReference type="GO" id="GO:0046872">
    <property type="term" value="F:metal ion binding"/>
    <property type="evidence" value="ECO:0007669"/>
    <property type="project" value="UniProtKB-KW"/>
</dbReference>
<comment type="caution">
    <text evidence="13">The sequence shown here is derived from an EMBL/GenBank/DDBJ whole genome shotgun (WGS) entry which is preliminary data.</text>
</comment>
<dbReference type="PANTHER" id="PTHR33693">
    <property type="entry name" value="TYPE-5 URACIL-DNA GLYCOSYLASE"/>
    <property type="match status" value="1"/>
</dbReference>
<dbReference type="GO" id="GO:0051539">
    <property type="term" value="F:4 iron, 4 sulfur cluster binding"/>
    <property type="evidence" value="ECO:0007669"/>
    <property type="project" value="UniProtKB-KW"/>
</dbReference>
<dbReference type="AlphaFoldDB" id="A0A4R9GTP1"/>
<keyword evidence="11" id="KW-0234">DNA repair</keyword>
<dbReference type="GO" id="GO:0006281">
    <property type="term" value="P:DNA repair"/>
    <property type="evidence" value="ECO:0007669"/>
    <property type="project" value="UniProtKB-KW"/>
</dbReference>
<dbReference type="NCBIfam" id="TIGR00758">
    <property type="entry name" value="UDG_fam4"/>
    <property type="match status" value="1"/>
</dbReference>
<reference evidence="13" key="1">
    <citation type="journal article" date="2019" name="PLoS Negl. Trop. Dis.">
        <title>Revisiting the worldwide diversity of Leptospira species in the environment.</title>
        <authorList>
            <person name="Vincent A.T."/>
            <person name="Schiettekatte O."/>
            <person name="Bourhy P."/>
            <person name="Veyrier F.J."/>
            <person name="Picardeau M."/>
        </authorList>
    </citation>
    <scope>NUCLEOTIDE SEQUENCE [LARGE SCALE GENOMIC DNA]</scope>
    <source>
        <strain evidence="13">SCS5</strain>
    </source>
</reference>
<evidence type="ECO:0000256" key="7">
    <source>
        <dbReference type="ARBA" id="ARBA00022763"/>
    </source>
</evidence>
<dbReference type="Proteomes" id="UP000297855">
    <property type="component" value="Unassembled WGS sequence"/>
</dbReference>
<evidence type="ECO:0000256" key="10">
    <source>
        <dbReference type="ARBA" id="ARBA00023014"/>
    </source>
</evidence>
<evidence type="ECO:0000256" key="6">
    <source>
        <dbReference type="ARBA" id="ARBA00022723"/>
    </source>
</evidence>
<evidence type="ECO:0000256" key="1">
    <source>
        <dbReference type="ARBA" id="ARBA00001400"/>
    </source>
</evidence>
<dbReference type="Pfam" id="PF03167">
    <property type="entry name" value="UDG"/>
    <property type="match status" value="1"/>
</dbReference>
<evidence type="ECO:0000256" key="9">
    <source>
        <dbReference type="ARBA" id="ARBA00023004"/>
    </source>
</evidence>
<dbReference type="SMART" id="SM00986">
    <property type="entry name" value="UDG"/>
    <property type="match status" value="1"/>
</dbReference>
<dbReference type="OrthoDB" id="5290748at2"/>
<name>A0A4R9GTP1_9LEPT</name>
<evidence type="ECO:0000259" key="12">
    <source>
        <dbReference type="SMART" id="SM00986"/>
    </source>
</evidence>
<dbReference type="InterPro" id="IPR005273">
    <property type="entry name" value="Ura-DNA_glyco_family4"/>
</dbReference>
<evidence type="ECO:0000313" key="13">
    <source>
        <dbReference type="EMBL" id="TGK20917.1"/>
    </source>
</evidence>
<keyword evidence="8" id="KW-0378">Hydrolase</keyword>
<feature type="domain" description="Uracil-DNA glycosylase-like" evidence="12">
    <location>
        <begin position="34"/>
        <end position="191"/>
    </location>
</feature>
<evidence type="ECO:0000313" key="14">
    <source>
        <dbReference type="Proteomes" id="UP000297855"/>
    </source>
</evidence>
<sequence>MNTLDKSDKLQSIASEVSKCTKCKLHTTRTQTVFGEGNPDAEVMFIGEGPGKQEDLTGRPFVGKAGELLTRIIEKGMGVPRESVFIANVTKCRPTVDLKFDKDRPPDEEETIACSPFLLRQIEIISPKVIITLGNPSTRFILRTQEGITKLRGKWGDFHGIPVMPTYHPSYVIRNGGDNSPLKRDVWEDVKLVLQKLGWKRA</sequence>
<dbReference type="EMBL" id="RQEV01000003">
    <property type="protein sequence ID" value="TGK20917.1"/>
    <property type="molecule type" value="Genomic_DNA"/>
</dbReference>
<keyword evidence="5" id="KW-0004">4Fe-4S</keyword>
<keyword evidence="9" id="KW-0408">Iron</keyword>
<keyword evidence="6" id="KW-0479">Metal-binding</keyword>
<keyword evidence="14" id="KW-1185">Reference proteome</keyword>
<dbReference type="InterPro" id="IPR036895">
    <property type="entry name" value="Uracil-DNA_glycosylase-like_sf"/>
</dbReference>
<evidence type="ECO:0000256" key="3">
    <source>
        <dbReference type="ARBA" id="ARBA00012030"/>
    </source>
</evidence>